<feature type="region of interest" description="Disordered" evidence="2">
    <location>
        <begin position="218"/>
        <end position="241"/>
    </location>
</feature>
<sequence>MWAGAAQEMEQRLARREARVQEAMAQAAAQRELDEQKALRELHKKEMLKHRLEMQKQRERRKEEQQRIVEERELHAKQLIEGEEGDSMRSAELAYRAKETLRAAIQAGLISKHEVVGDIDDIDTAAVEHAQQKTAGQSLEALIHNVTTFAERESREDQQPSPPPAFDSDALAGASDAWAAGQSATSPTKDLLNEIFEKVIDADEDEVVDEIEKSDAIHTWEGYLKKRQETESTEEDTETNR</sequence>
<keyword evidence="1" id="KW-0175">Coiled coil</keyword>
<feature type="coiled-coil region" evidence="1">
    <location>
        <begin position="6"/>
        <end position="74"/>
    </location>
</feature>
<evidence type="ECO:0000256" key="2">
    <source>
        <dbReference type="SAM" id="MobiDB-lite"/>
    </source>
</evidence>
<evidence type="ECO:0000256" key="1">
    <source>
        <dbReference type="SAM" id="Coils"/>
    </source>
</evidence>
<gene>
    <name evidence="3" type="ORF">CYMTET_19304</name>
</gene>
<protein>
    <submittedName>
        <fullName evidence="3">Uncharacterized protein</fullName>
    </submittedName>
</protein>
<feature type="compositionally biased region" description="Basic and acidic residues" evidence="2">
    <location>
        <begin position="218"/>
        <end position="230"/>
    </location>
</feature>
<proteinExistence type="predicted"/>
<reference evidence="3 4" key="1">
    <citation type="journal article" date="2015" name="Genome Biol. Evol.">
        <title>Comparative Genomics of a Bacterivorous Green Alga Reveals Evolutionary Causalities and Consequences of Phago-Mixotrophic Mode of Nutrition.</title>
        <authorList>
            <person name="Burns J.A."/>
            <person name="Paasch A."/>
            <person name="Narechania A."/>
            <person name="Kim E."/>
        </authorList>
    </citation>
    <scope>NUCLEOTIDE SEQUENCE [LARGE SCALE GENOMIC DNA]</scope>
    <source>
        <strain evidence="3 4">PLY_AMNH</strain>
    </source>
</reference>
<organism evidence="3 4">
    <name type="scientific">Cymbomonas tetramitiformis</name>
    <dbReference type="NCBI Taxonomy" id="36881"/>
    <lineage>
        <taxon>Eukaryota</taxon>
        <taxon>Viridiplantae</taxon>
        <taxon>Chlorophyta</taxon>
        <taxon>Pyramimonadophyceae</taxon>
        <taxon>Pyramimonadales</taxon>
        <taxon>Pyramimonadaceae</taxon>
        <taxon>Cymbomonas</taxon>
    </lineage>
</organism>
<dbReference type="Proteomes" id="UP001190700">
    <property type="component" value="Unassembled WGS sequence"/>
</dbReference>
<evidence type="ECO:0000313" key="3">
    <source>
        <dbReference type="EMBL" id="KAK3272402.1"/>
    </source>
</evidence>
<dbReference type="AlphaFoldDB" id="A0AAE0L5B6"/>
<evidence type="ECO:0000313" key="4">
    <source>
        <dbReference type="Proteomes" id="UP001190700"/>
    </source>
</evidence>
<dbReference type="EMBL" id="LGRX02008990">
    <property type="protein sequence ID" value="KAK3272402.1"/>
    <property type="molecule type" value="Genomic_DNA"/>
</dbReference>
<name>A0AAE0L5B6_9CHLO</name>
<feature type="compositionally biased region" description="Acidic residues" evidence="2">
    <location>
        <begin position="231"/>
        <end position="241"/>
    </location>
</feature>
<comment type="caution">
    <text evidence="3">The sequence shown here is derived from an EMBL/GenBank/DDBJ whole genome shotgun (WGS) entry which is preliminary data.</text>
</comment>
<feature type="region of interest" description="Disordered" evidence="2">
    <location>
        <begin position="150"/>
        <end position="187"/>
    </location>
</feature>
<feature type="compositionally biased region" description="Low complexity" evidence="2">
    <location>
        <begin position="166"/>
        <end position="184"/>
    </location>
</feature>
<accession>A0AAE0L5B6</accession>
<keyword evidence="4" id="KW-1185">Reference proteome</keyword>